<accession>A0A9N8JYM1</accession>
<dbReference type="AlphaFoldDB" id="A0A9N8JYM1"/>
<gene>
    <name evidence="1" type="ORF">AWRI4233_LOCUS4422</name>
</gene>
<dbReference type="EMBL" id="CAIJEO010000005">
    <property type="protein sequence ID" value="CAD0093871.1"/>
    <property type="molecule type" value="Genomic_DNA"/>
</dbReference>
<proteinExistence type="predicted"/>
<name>A0A9N8JYM1_9PEZI</name>
<keyword evidence="2" id="KW-1185">Reference proteome</keyword>
<organism evidence="1 2">
    <name type="scientific">Aureobasidium mustum</name>
    <dbReference type="NCBI Taxonomy" id="2773714"/>
    <lineage>
        <taxon>Eukaryota</taxon>
        <taxon>Fungi</taxon>
        <taxon>Dikarya</taxon>
        <taxon>Ascomycota</taxon>
        <taxon>Pezizomycotina</taxon>
        <taxon>Dothideomycetes</taxon>
        <taxon>Dothideomycetidae</taxon>
        <taxon>Dothideales</taxon>
        <taxon>Saccotheciaceae</taxon>
        <taxon>Aureobasidium</taxon>
    </lineage>
</organism>
<sequence>MSRRTMTSSAVFIRDGKEYLEIDNVSDQELKKVGVYLSMILGESGNLVGLYVGSRTGHQGVYQRTEGYNRVKKGGKVWKTDAYSAHIQMALKPGYTWHIRPLFLADKAGIPPARVFALKGIFTDLLNTISYGAVKETLSFWCAEDEPLYPRCEIVAGEENISSCKKCHYNWDHFKKKYLLDKSPEVKRKHWTRFVKHQKSGLTSEVGNFKWTEHDCEIYGAEANRTPPPGYPNRNNVKFCLKCYNAAKATKKNLA</sequence>
<protein>
    <submittedName>
        <fullName evidence="1">Uncharacterized protein</fullName>
    </submittedName>
</protein>
<dbReference type="Proteomes" id="UP000714618">
    <property type="component" value="Unassembled WGS sequence"/>
</dbReference>
<reference evidence="1" key="1">
    <citation type="submission" date="2020-06" db="EMBL/GenBank/DDBJ databases">
        <authorList>
            <person name="Onetto C."/>
        </authorList>
    </citation>
    <scope>NUCLEOTIDE SEQUENCE</scope>
</reference>
<comment type="caution">
    <text evidence="1">The sequence shown here is derived from an EMBL/GenBank/DDBJ whole genome shotgun (WGS) entry which is preliminary data.</text>
</comment>
<dbReference type="OrthoDB" id="10456083at2759"/>
<evidence type="ECO:0000313" key="1">
    <source>
        <dbReference type="EMBL" id="CAD0093871.1"/>
    </source>
</evidence>
<evidence type="ECO:0000313" key="2">
    <source>
        <dbReference type="Proteomes" id="UP000714618"/>
    </source>
</evidence>